<dbReference type="EMBL" id="NNRN01000055">
    <property type="protein sequence ID" value="OYR26343.1"/>
    <property type="molecule type" value="Genomic_DNA"/>
</dbReference>
<name>A0A256GGU2_9HYPH</name>
<comment type="caution">
    <text evidence="1">The sequence shown here is derived from an EMBL/GenBank/DDBJ whole genome shotgun (WGS) entry which is preliminary data.</text>
</comment>
<reference evidence="1 2" key="1">
    <citation type="submission" date="2017-07" db="EMBL/GenBank/DDBJ databases">
        <title>Draft genome of Ochrobactrum lupini type strain LUP21.</title>
        <authorList>
            <person name="Krzyzanowska D.M."/>
            <person name="Jafra S."/>
        </authorList>
    </citation>
    <scope>NUCLEOTIDE SEQUENCE [LARGE SCALE GENOMIC DNA]</scope>
    <source>
        <strain evidence="1 2">LUP21</strain>
    </source>
</reference>
<gene>
    <name evidence="1" type="ORF">CES86_3811</name>
</gene>
<evidence type="ECO:0000313" key="1">
    <source>
        <dbReference type="EMBL" id="OYR26343.1"/>
    </source>
</evidence>
<evidence type="ECO:0000313" key="2">
    <source>
        <dbReference type="Proteomes" id="UP000216363"/>
    </source>
</evidence>
<dbReference type="Proteomes" id="UP000216363">
    <property type="component" value="Unassembled WGS sequence"/>
</dbReference>
<dbReference type="AlphaFoldDB" id="A0A256GGU2"/>
<proteinExistence type="predicted"/>
<organism evidence="1 2">
    <name type="scientific">Brucella lupini</name>
    <dbReference type="NCBI Taxonomy" id="255457"/>
    <lineage>
        <taxon>Bacteria</taxon>
        <taxon>Pseudomonadati</taxon>
        <taxon>Pseudomonadota</taxon>
        <taxon>Alphaproteobacteria</taxon>
        <taxon>Hyphomicrobiales</taxon>
        <taxon>Brucellaceae</taxon>
        <taxon>Brucella/Ochrobactrum group</taxon>
        <taxon>Brucella</taxon>
    </lineage>
</organism>
<protein>
    <submittedName>
        <fullName evidence="1">Uncharacterized protein</fullName>
    </submittedName>
</protein>
<sequence length="38" mass="4304">MDAILQKNVTNAVSLMAHHIHHVETSSIFAKLMNTRMI</sequence>
<accession>A0A256GGU2</accession>